<dbReference type="AlphaFoldDB" id="A0A2I2KNF7"/>
<dbReference type="Gene3D" id="3.40.50.12780">
    <property type="entry name" value="N-terminal domain of ligase-like"/>
    <property type="match status" value="1"/>
</dbReference>
<dbReference type="InterPro" id="IPR045851">
    <property type="entry name" value="AMP-bd_C_sf"/>
</dbReference>
<evidence type="ECO:0000256" key="1">
    <source>
        <dbReference type="ARBA" id="ARBA00006432"/>
    </source>
</evidence>
<dbReference type="GO" id="GO:0005886">
    <property type="term" value="C:plasma membrane"/>
    <property type="evidence" value="ECO:0007669"/>
    <property type="project" value="TreeGrafter"/>
</dbReference>
<dbReference type="GO" id="GO:0006633">
    <property type="term" value="P:fatty acid biosynthetic process"/>
    <property type="evidence" value="ECO:0007669"/>
    <property type="project" value="TreeGrafter"/>
</dbReference>
<accession>A0A2I2KNF7</accession>
<dbReference type="PANTHER" id="PTHR22754:SF32">
    <property type="entry name" value="DISCO-INTERACTING PROTEIN 2"/>
    <property type="match status" value="1"/>
</dbReference>
<dbReference type="GO" id="GO:0070566">
    <property type="term" value="F:adenylyltransferase activity"/>
    <property type="evidence" value="ECO:0007669"/>
    <property type="project" value="TreeGrafter"/>
</dbReference>
<reference evidence="3 4" key="1">
    <citation type="submission" date="2017-06" db="EMBL/GenBank/DDBJ databases">
        <authorList>
            <person name="Kim H.J."/>
            <person name="Triplett B.A."/>
        </authorList>
    </citation>
    <scope>NUCLEOTIDE SEQUENCE [LARGE SCALE GENOMIC DNA]</scope>
    <source>
        <strain evidence="3">FRACA_ARgP5</strain>
    </source>
</reference>
<dbReference type="GO" id="GO:0016874">
    <property type="term" value="F:ligase activity"/>
    <property type="evidence" value="ECO:0007669"/>
    <property type="project" value="UniProtKB-KW"/>
</dbReference>
<protein>
    <submittedName>
        <fullName evidence="3">Acyl-CoA synthetase (AMP-forming)/AMP-acid ligase II</fullName>
    </submittedName>
</protein>
<dbReference type="Pfam" id="PF00501">
    <property type="entry name" value="AMP-binding"/>
    <property type="match status" value="1"/>
</dbReference>
<dbReference type="InterPro" id="IPR020845">
    <property type="entry name" value="AMP-binding_CS"/>
</dbReference>
<dbReference type="PROSITE" id="PS00455">
    <property type="entry name" value="AMP_BINDING"/>
    <property type="match status" value="1"/>
</dbReference>
<feature type="domain" description="AMP-dependent synthetase/ligase" evidence="2">
    <location>
        <begin position="11"/>
        <end position="425"/>
    </location>
</feature>
<evidence type="ECO:0000259" key="2">
    <source>
        <dbReference type="Pfam" id="PF00501"/>
    </source>
</evidence>
<dbReference type="InterPro" id="IPR000873">
    <property type="entry name" value="AMP-dep_synth/lig_dom"/>
</dbReference>
<dbReference type="Gene3D" id="3.30.300.30">
    <property type="match status" value="1"/>
</dbReference>
<evidence type="ECO:0000313" key="4">
    <source>
        <dbReference type="Proteomes" id="UP000234331"/>
    </source>
</evidence>
<gene>
    <name evidence="3" type="ORF">FRACA_1760013</name>
</gene>
<dbReference type="OrthoDB" id="3671040at2"/>
<dbReference type="InterPro" id="IPR042099">
    <property type="entry name" value="ANL_N_sf"/>
</dbReference>
<dbReference type="RefSeq" id="WP_101831092.1">
    <property type="nucleotide sequence ID" value="NZ_FZMO01000086.1"/>
</dbReference>
<keyword evidence="4" id="KW-1185">Reference proteome</keyword>
<name>A0A2I2KNF7_9ACTN</name>
<organism evidence="3 4">
    <name type="scientific">Frankia canadensis</name>
    <dbReference type="NCBI Taxonomy" id="1836972"/>
    <lineage>
        <taxon>Bacteria</taxon>
        <taxon>Bacillati</taxon>
        <taxon>Actinomycetota</taxon>
        <taxon>Actinomycetes</taxon>
        <taxon>Frankiales</taxon>
        <taxon>Frankiaceae</taxon>
        <taxon>Frankia</taxon>
    </lineage>
</organism>
<dbReference type="SUPFAM" id="SSF56801">
    <property type="entry name" value="Acetyl-CoA synthetase-like"/>
    <property type="match status" value="1"/>
</dbReference>
<sequence>MRGLTLPGALDEAAAAHPDTAVTFPSSHERVSLAELADATVALARGLVADGVEPGERVGVFSRNNADFLVAVIGVTRAGAVACPLPLPTSAADLAGYAARLVAVTAAAGARRVVTGAGVDGIVRRLGPILSGLSFAGVATTAAGDGPAAGGGGAVRLGGSAAGGGRGGGLPVVAESDVAIVQFTSGSTSLPKGVVLTHRNVVHGTAAIVDGIELGRPGDHGATWLPLYHDMGLFGTLAAVLIGTPMTVWAPSTFIKDPAGWLRDFAAMGCTVSPSPNFGYDALLTAVGPDELVGVDLRRWRIAFNGAEPVNPATVDRFLERFGPAGFAAETMFPVYGMAEATLAVTFPPLGRGPVTTWVDRDRLARDGVANPAPAGSPGARGLVALGGPVRGMRLRVVDEKRQPLPDGTVGEIEIGGDAVTAGYLTADADPTITLRAAAAAAAAAAAGAGSPAAGDAWLGTGDLGFVAGGELYISGRRKEMIIIRGVNYYPEDAEALVRDAPGVHRRRCVAVADMDDAGGETLTVIAETSLEDAGGRVLLEAELRASVAAALGLSEVAVRLVAPDALPRTSSGKFRRAEARDLARSRPR</sequence>
<comment type="similarity">
    <text evidence="1">Belongs to the ATP-dependent AMP-binding enzyme family.</text>
</comment>
<dbReference type="EMBL" id="FZMO01000086">
    <property type="protein sequence ID" value="SNQ47198.1"/>
    <property type="molecule type" value="Genomic_DNA"/>
</dbReference>
<proteinExistence type="inferred from homology"/>
<keyword evidence="3" id="KW-0436">Ligase</keyword>
<dbReference type="PANTHER" id="PTHR22754">
    <property type="entry name" value="DISCO-INTERACTING PROTEIN 2 DIP2 -RELATED"/>
    <property type="match status" value="1"/>
</dbReference>
<dbReference type="Proteomes" id="UP000234331">
    <property type="component" value="Unassembled WGS sequence"/>
</dbReference>
<evidence type="ECO:0000313" key="3">
    <source>
        <dbReference type="EMBL" id="SNQ47198.1"/>
    </source>
</evidence>